<keyword evidence="9" id="KW-0786">Thiamine pyrophosphate</keyword>
<dbReference type="InterPro" id="IPR011896">
    <property type="entry name" value="OFOB"/>
</dbReference>
<keyword evidence="6" id="KW-0560">Oxidoreductase</keyword>
<comment type="cofactor">
    <cofactor evidence="2">
        <name>thiamine diphosphate</name>
        <dbReference type="ChEBI" id="CHEBI:58937"/>
    </cofactor>
</comment>
<keyword evidence="5" id="KW-0460">Magnesium</keyword>
<evidence type="ECO:0000256" key="6">
    <source>
        <dbReference type="ARBA" id="ARBA00023002"/>
    </source>
</evidence>
<dbReference type="GO" id="GO:0051536">
    <property type="term" value="F:iron-sulfur cluster binding"/>
    <property type="evidence" value="ECO:0007669"/>
    <property type="project" value="UniProtKB-KW"/>
</dbReference>
<feature type="domain" description="Pyruvate ferredoxin oxidoreductase beta subunit C-terminal" evidence="11">
    <location>
        <begin position="198"/>
        <end position="261"/>
    </location>
</feature>
<accession>E6SMQ3</accession>
<keyword evidence="13" id="KW-1185">Reference proteome</keyword>
<keyword evidence="8" id="KW-0411">Iron-sulfur</keyword>
<comment type="cofactor">
    <cofactor evidence="1">
        <name>Mg(2+)</name>
        <dbReference type="ChEBI" id="CHEBI:18420"/>
    </cofactor>
</comment>
<dbReference type="Proteomes" id="UP000008915">
    <property type="component" value="Chromosome"/>
</dbReference>
<feature type="domain" description="Thiamine pyrophosphate enzyme TPP-binding" evidence="10">
    <location>
        <begin position="47"/>
        <end position="194"/>
    </location>
</feature>
<evidence type="ECO:0000313" key="13">
    <source>
        <dbReference type="Proteomes" id="UP000008915"/>
    </source>
</evidence>
<organism evidence="12 13">
    <name type="scientific">Thermaerobacter marianensis (strain ATCC 700841 / DSM 12885 / JCM 10246 / 7p75a)</name>
    <dbReference type="NCBI Taxonomy" id="644966"/>
    <lineage>
        <taxon>Bacteria</taxon>
        <taxon>Bacillati</taxon>
        <taxon>Bacillota</taxon>
        <taxon>Clostridia</taxon>
        <taxon>Eubacteriales</taxon>
        <taxon>Clostridiales Family XVII. Incertae Sedis</taxon>
        <taxon>Thermaerobacter</taxon>
    </lineage>
</organism>
<dbReference type="Pfam" id="PF02775">
    <property type="entry name" value="TPP_enzyme_C"/>
    <property type="match status" value="1"/>
</dbReference>
<evidence type="ECO:0000313" key="12">
    <source>
        <dbReference type="EMBL" id="ADU51545.1"/>
    </source>
</evidence>
<evidence type="ECO:0000256" key="2">
    <source>
        <dbReference type="ARBA" id="ARBA00001964"/>
    </source>
</evidence>
<dbReference type="STRING" id="644966.Tmar_1432"/>
<dbReference type="RefSeq" id="WP_013495849.1">
    <property type="nucleotide sequence ID" value="NC_014831.1"/>
</dbReference>
<dbReference type="eggNOG" id="COG1013">
    <property type="taxonomic scope" value="Bacteria"/>
</dbReference>
<dbReference type="OrthoDB" id="9775140at2"/>
<reference evidence="13" key="2">
    <citation type="journal article" date="2010" name="Stand. Genomic Sci.">
        <title>Complete genome sequence of Thermaerobacter marianensis type strain (7p75aT).</title>
        <authorList>
            <person name="Han C."/>
            <person name="Gu W."/>
            <person name="Zhang X."/>
            <person name="Lapidus A."/>
            <person name="Nolan M."/>
            <person name="Copeland A."/>
            <person name="Lucas S."/>
            <person name="Glavina Del Rio T."/>
            <person name="Tice H."/>
            <person name="Cheng J."/>
            <person name="Tapia R."/>
            <person name="Goodwin L."/>
            <person name="Pitluck S."/>
            <person name="Pagani I."/>
            <person name="Ivanova N."/>
            <person name="Mavromatis K."/>
            <person name="Mikhailova N."/>
            <person name="Pati A."/>
            <person name="Chen A."/>
            <person name="Palaniappan K."/>
            <person name="Land M."/>
            <person name="Hauser L."/>
            <person name="Chang Y."/>
            <person name="Jeffries C."/>
            <person name="Schneider S."/>
            <person name="Rohde M."/>
            <person name="Goker M."/>
            <person name="Pukall R."/>
            <person name="Woyke T."/>
            <person name="Bristow J."/>
            <person name="Eisen J."/>
            <person name="Markowitz V."/>
            <person name="Hugenholtz P."/>
            <person name="Kyrpides N."/>
            <person name="Klenk H."/>
            <person name="Detter J."/>
        </authorList>
    </citation>
    <scope>NUCLEOTIDE SEQUENCE [LARGE SCALE GENOMIC DNA]</scope>
    <source>
        <strain evidence="13">ATCC 700841 / DSM 12885 / JCM 10246 / 7p75a</strain>
    </source>
</reference>
<evidence type="ECO:0000256" key="5">
    <source>
        <dbReference type="ARBA" id="ARBA00022842"/>
    </source>
</evidence>
<dbReference type="KEGG" id="tmr:Tmar_1432"/>
<comment type="cofactor">
    <cofactor evidence="3">
        <name>[4Fe-4S] cluster</name>
        <dbReference type="ChEBI" id="CHEBI:49883"/>
    </cofactor>
</comment>
<dbReference type="InterPro" id="IPR051457">
    <property type="entry name" value="2-oxoacid:Fd_oxidoreductase"/>
</dbReference>
<dbReference type="CDD" id="cd03375">
    <property type="entry name" value="TPP_OGFOR"/>
    <property type="match status" value="1"/>
</dbReference>
<evidence type="ECO:0000256" key="7">
    <source>
        <dbReference type="ARBA" id="ARBA00023004"/>
    </source>
</evidence>
<reference evidence="12 13" key="1">
    <citation type="journal article" date="2010" name="Stand. Genomic Sci.">
        <title>Complete genome sequence of Thermaerobacter marianensis type strain (7p75a).</title>
        <authorList>
            <person name="Han C."/>
            <person name="Gu W."/>
            <person name="Zhang X."/>
            <person name="Lapidus A."/>
            <person name="Nolan M."/>
            <person name="Copeland A."/>
            <person name="Lucas S."/>
            <person name="Del Rio T.G."/>
            <person name="Tice H."/>
            <person name="Cheng J.F."/>
            <person name="Tapia R."/>
            <person name="Goodwin L."/>
            <person name="Pitluck S."/>
            <person name="Pagani I."/>
            <person name="Ivanova N."/>
            <person name="Mavromatis K."/>
            <person name="Mikhailova N."/>
            <person name="Pati A."/>
            <person name="Chen A."/>
            <person name="Palaniappan K."/>
            <person name="Land M."/>
            <person name="Hauser L."/>
            <person name="Chang Y.J."/>
            <person name="Jeffries C.D."/>
            <person name="Schneider S."/>
            <person name="Rohde M."/>
            <person name="Goker M."/>
            <person name="Pukall R."/>
            <person name="Woyke T."/>
            <person name="Bristow J."/>
            <person name="Eisen J.A."/>
            <person name="Markowitz V."/>
            <person name="Hugenholtz P."/>
            <person name="Kyrpides N.C."/>
            <person name="Klenk H.P."/>
            <person name="Detter J.C."/>
        </authorList>
    </citation>
    <scope>NUCLEOTIDE SEQUENCE [LARGE SCALE GENOMIC DNA]</scope>
    <source>
        <strain evidence="13">ATCC 700841 / DSM 12885 / JCM 10246 / 7p75a</strain>
    </source>
</reference>
<dbReference type="GO" id="GO:0030976">
    <property type="term" value="F:thiamine pyrophosphate binding"/>
    <property type="evidence" value="ECO:0007669"/>
    <property type="project" value="InterPro"/>
</dbReference>
<evidence type="ECO:0000256" key="9">
    <source>
        <dbReference type="ARBA" id="ARBA00023052"/>
    </source>
</evidence>
<keyword evidence="7" id="KW-0408">Iron</keyword>
<dbReference type="Pfam" id="PF12367">
    <property type="entry name" value="PFO_beta_C"/>
    <property type="match status" value="1"/>
</dbReference>
<dbReference type="Gene3D" id="3.40.50.970">
    <property type="match status" value="1"/>
</dbReference>
<evidence type="ECO:0000259" key="11">
    <source>
        <dbReference type="Pfam" id="PF12367"/>
    </source>
</evidence>
<evidence type="ECO:0000256" key="3">
    <source>
        <dbReference type="ARBA" id="ARBA00001966"/>
    </source>
</evidence>
<dbReference type="InterPro" id="IPR011766">
    <property type="entry name" value="TPP_enzyme_TPP-bd"/>
</dbReference>
<evidence type="ECO:0000256" key="8">
    <source>
        <dbReference type="ARBA" id="ARBA00023014"/>
    </source>
</evidence>
<dbReference type="InterPro" id="IPR029061">
    <property type="entry name" value="THDP-binding"/>
</dbReference>
<dbReference type="PANTHER" id="PTHR48084">
    <property type="entry name" value="2-OXOGLUTARATE OXIDOREDUCTASE SUBUNIT KORB-RELATED"/>
    <property type="match status" value="1"/>
</dbReference>
<dbReference type="PANTHER" id="PTHR48084:SF4">
    <property type="entry name" value="2-OXOGLUTARATE OXIDOREDUCTASE SUBUNIT KORB"/>
    <property type="match status" value="1"/>
</dbReference>
<evidence type="ECO:0000256" key="4">
    <source>
        <dbReference type="ARBA" id="ARBA00022723"/>
    </source>
</evidence>
<evidence type="ECO:0000259" key="10">
    <source>
        <dbReference type="Pfam" id="PF02775"/>
    </source>
</evidence>
<dbReference type="InterPro" id="IPR032686">
    <property type="entry name" value="PFO_beta_C"/>
</dbReference>
<keyword evidence="4" id="KW-0479">Metal-binding</keyword>
<sequence>MAKVADFRAARPTWCPGCGDFGVLNALTRAVADLGLEPEDVVVVSGIGCSGKISQYFGGYGFHGIHGRALPIAQGVKLANRDLTVIAAGGDGDGYGIGLSHVIHAIRRNVDLTYIVMDNHIYGLTTGQLAPTSDKGMKTKTSPYGSVEEPIRPLELALAQGCGFVAQAFSGEINHMAEVFKKAIQHKGFSLVNVFSPCVTFNKLNTYDYFKERLVNLDEDPAYDRHDREAALRKVMETGGLVIGVVYETDKPTFEEQLPGFPEEGLAKRPLDLDPAEYEVLEAQFA</sequence>
<keyword evidence="12" id="KW-0670">Pyruvate</keyword>
<dbReference type="GO" id="GO:0016625">
    <property type="term" value="F:oxidoreductase activity, acting on the aldehyde or oxo group of donors, iron-sulfur protein as acceptor"/>
    <property type="evidence" value="ECO:0007669"/>
    <property type="project" value="UniProtKB-ARBA"/>
</dbReference>
<dbReference type="EMBL" id="CP002344">
    <property type="protein sequence ID" value="ADU51545.1"/>
    <property type="molecule type" value="Genomic_DNA"/>
</dbReference>
<evidence type="ECO:0000256" key="1">
    <source>
        <dbReference type="ARBA" id="ARBA00001946"/>
    </source>
</evidence>
<dbReference type="HOGENOM" id="CLU_048564_0_0_9"/>
<gene>
    <name evidence="12" type="ordered locus">Tmar_1432</name>
</gene>
<dbReference type="SUPFAM" id="SSF52518">
    <property type="entry name" value="Thiamin diphosphate-binding fold (THDP-binding)"/>
    <property type="match status" value="1"/>
</dbReference>
<dbReference type="GO" id="GO:0045333">
    <property type="term" value="P:cellular respiration"/>
    <property type="evidence" value="ECO:0007669"/>
    <property type="project" value="UniProtKB-ARBA"/>
</dbReference>
<protein>
    <submittedName>
        <fullName evidence="12">Pyruvate ferredoxin/flavodoxin oxidoreductase, beta subunit</fullName>
    </submittedName>
</protein>
<dbReference type="NCBIfam" id="TIGR02177">
    <property type="entry name" value="PorB_KorB"/>
    <property type="match status" value="1"/>
</dbReference>
<proteinExistence type="predicted"/>
<dbReference type="AlphaFoldDB" id="E6SMQ3"/>
<dbReference type="GO" id="GO:0046872">
    <property type="term" value="F:metal ion binding"/>
    <property type="evidence" value="ECO:0007669"/>
    <property type="project" value="UniProtKB-KW"/>
</dbReference>
<name>E6SMQ3_THEM7</name>